<accession>A0A6J1B3Y6</accession>
<protein>
    <submittedName>
        <fullName evidence="2">Uncharacterized protein LOC110423439</fullName>
    </submittedName>
</protein>
<sequence length="252" mass="27208">MKRSHEGERGKAVEVNNNNIDFFQDYSTSSNVPCKKHPQSYSVGVCAYCLKDWLFNLVSSDYGEQRFSSCSCFENSSNPRTSCTGEVGSVGRVSSSISTAGSFGVNGGLFFDLERKSGFSEVEPRKSGFDCERKDCTFKEYDIEDIRGMRKSVGGGSGGGLLDVDGGFNGANKQVFSLKESYFTGGDDLGFNDLKFNFQSESKGDVPAVKKGVFFAFSSMRDGGDFMTHKFGGSINNALVGDGAFCNGVHVG</sequence>
<reference evidence="2" key="1">
    <citation type="submission" date="2025-08" db="UniProtKB">
        <authorList>
            <consortium name="RefSeq"/>
        </authorList>
    </citation>
    <scope>IDENTIFICATION</scope>
    <source>
        <tissue evidence="2">Leaf</tissue>
    </source>
</reference>
<keyword evidence="1" id="KW-1185">Reference proteome</keyword>
<evidence type="ECO:0000313" key="2">
    <source>
        <dbReference type="RefSeq" id="XP_021293329.1"/>
    </source>
</evidence>
<dbReference type="AlphaFoldDB" id="A0A6J1B3Y6"/>
<name>A0A6J1B3Y6_9ROSI</name>
<organism evidence="1 2">
    <name type="scientific">Herrania umbratica</name>
    <dbReference type="NCBI Taxonomy" id="108875"/>
    <lineage>
        <taxon>Eukaryota</taxon>
        <taxon>Viridiplantae</taxon>
        <taxon>Streptophyta</taxon>
        <taxon>Embryophyta</taxon>
        <taxon>Tracheophyta</taxon>
        <taxon>Spermatophyta</taxon>
        <taxon>Magnoliopsida</taxon>
        <taxon>eudicotyledons</taxon>
        <taxon>Gunneridae</taxon>
        <taxon>Pentapetalae</taxon>
        <taxon>rosids</taxon>
        <taxon>malvids</taxon>
        <taxon>Malvales</taxon>
        <taxon>Malvaceae</taxon>
        <taxon>Byttnerioideae</taxon>
        <taxon>Herrania</taxon>
    </lineage>
</organism>
<evidence type="ECO:0000313" key="1">
    <source>
        <dbReference type="Proteomes" id="UP000504621"/>
    </source>
</evidence>
<dbReference type="RefSeq" id="XP_021293329.1">
    <property type="nucleotide sequence ID" value="XM_021437654.1"/>
</dbReference>
<dbReference type="GeneID" id="110423439"/>
<dbReference type="PANTHER" id="PTHR34197:SF5">
    <property type="match status" value="1"/>
</dbReference>
<gene>
    <name evidence="2" type="primary">LOC110423439</name>
</gene>
<proteinExistence type="predicted"/>
<dbReference type="PANTHER" id="PTHR34197">
    <property type="entry name" value="OS04G0591300 PROTEIN"/>
    <property type="match status" value="1"/>
</dbReference>
<dbReference type="Proteomes" id="UP000504621">
    <property type="component" value="Unplaced"/>
</dbReference>
<dbReference type="OrthoDB" id="1931940at2759"/>